<reference evidence="2 3" key="1">
    <citation type="submission" date="2021-11" db="EMBL/GenBank/DDBJ databases">
        <title>Draft genome sequence of Actinomycetospora sp. SF1 isolated from the rhizosphere soil.</title>
        <authorList>
            <person name="Duangmal K."/>
            <person name="Chantavorakit T."/>
        </authorList>
    </citation>
    <scope>NUCLEOTIDE SEQUENCE [LARGE SCALE GENOMIC DNA]</scope>
    <source>
        <strain evidence="2 3">TBRC 5722</strain>
    </source>
</reference>
<proteinExistence type="predicted"/>
<dbReference type="RefSeq" id="WP_230734684.1">
    <property type="nucleotide sequence ID" value="NZ_JAJNDB010000002.1"/>
</dbReference>
<protein>
    <submittedName>
        <fullName evidence="2">Alpha/beta fold hydrolase</fullName>
    </submittedName>
</protein>
<sequence length="270" mass="29237">MASAPAVGVDGGFHRGGSGEPLVLLHGASMSWRAWRPVLEALESHHDVLALTMTGHRGGETWPEGLRVGVPELADTVCARMDALGVERAHLAGNSLGGWVALELVRRGRALSCVALSPAGSWKRPRDLWRLLQFFRLGTALGEVRAVRRAAVRPDMRRVLLHQVMEHGDRVPAADVEGFFDDLVGATMMPALLGGARPEDRLADFDELPCPVRVAWAEHDHVVPWARYGAPMLTSVRGAEFVSLPGCGHVPMWDDPELVARAVLQVTSPA</sequence>
<feature type="domain" description="AB hydrolase-1" evidence="1">
    <location>
        <begin position="22"/>
        <end position="262"/>
    </location>
</feature>
<dbReference type="InterPro" id="IPR029058">
    <property type="entry name" value="AB_hydrolase_fold"/>
</dbReference>
<organism evidence="2 3">
    <name type="scientific">Actinomycetospora endophytica</name>
    <dbReference type="NCBI Taxonomy" id="2291215"/>
    <lineage>
        <taxon>Bacteria</taxon>
        <taxon>Bacillati</taxon>
        <taxon>Actinomycetota</taxon>
        <taxon>Actinomycetes</taxon>
        <taxon>Pseudonocardiales</taxon>
        <taxon>Pseudonocardiaceae</taxon>
        <taxon>Actinomycetospora</taxon>
    </lineage>
</organism>
<keyword evidence="2" id="KW-0378">Hydrolase</keyword>
<accession>A0ABS8P9I0</accession>
<dbReference type="PANTHER" id="PTHR46438:SF11">
    <property type="entry name" value="LIPASE-RELATED"/>
    <property type="match status" value="1"/>
</dbReference>
<dbReference type="InterPro" id="IPR000073">
    <property type="entry name" value="AB_hydrolase_1"/>
</dbReference>
<evidence type="ECO:0000313" key="3">
    <source>
        <dbReference type="Proteomes" id="UP001199469"/>
    </source>
</evidence>
<comment type="caution">
    <text evidence="2">The sequence shown here is derived from an EMBL/GenBank/DDBJ whole genome shotgun (WGS) entry which is preliminary data.</text>
</comment>
<dbReference type="EMBL" id="JAJNDB010000002">
    <property type="protein sequence ID" value="MCD2194587.1"/>
    <property type="molecule type" value="Genomic_DNA"/>
</dbReference>
<name>A0ABS8P9I0_9PSEU</name>
<keyword evidence="3" id="KW-1185">Reference proteome</keyword>
<dbReference type="GO" id="GO:0016787">
    <property type="term" value="F:hydrolase activity"/>
    <property type="evidence" value="ECO:0007669"/>
    <property type="project" value="UniProtKB-KW"/>
</dbReference>
<dbReference type="Proteomes" id="UP001199469">
    <property type="component" value="Unassembled WGS sequence"/>
</dbReference>
<dbReference type="PANTHER" id="PTHR46438">
    <property type="entry name" value="ALPHA/BETA-HYDROLASES SUPERFAMILY PROTEIN"/>
    <property type="match status" value="1"/>
</dbReference>
<dbReference type="SUPFAM" id="SSF53474">
    <property type="entry name" value="alpha/beta-Hydrolases"/>
    <property type="match status" value="1"/>
</dbReference>
<dbReference type="Pfam" id="PF12697">
    <property type="entry name" value="Abhydrolase_6"/>
    <property type="match status" value="1"/>
</dbReference>
<evidence type="ECO:0000259" key="1">
    <source>
        <dbReference type="Pfam" id="PF12697"/>
    </source>
</evidence>
<dbReference type="Gene3D" id="3.40.50.1820">
    <property type="entry name" value="alpha/beta hydrolase"/>
    <property type="match status" value="1"/>
</dbReference>
<gene>
    <name evidence="2" type="ORF">LQ327_14535</name>
</gene>
<evidence type="ECO:0000313" key="2">
    <source>
        <dbReference type="EMBL" id="MCD2194587.1"/>
    </source>
</evidence>